<organism evidence="1 2">
    <name type="scientific">Actinokineospora diospyrosa</name>
    <dbReference type="NCBI Taxonomy" id="103728"/>
    <lineage>
        <taxon>Bacteria</taxon>
        <taxon>Bacillati</taxon>
        <taxon>Actinomycetota</taxon>
        <taxon>Actinomycetes</taxon>
        <taxon>Pseudonocardiales</taxon>
        <taxon>Pseudonocardiaceae</taxon>
        <taxon>Actinokineospora</taxon>
    </lineage>
</organism>
<sequence length="196" mass="22238">MIDFIVFPHILEDALQDAESIIKMLHPTPGVMITGDPDRLPEYALEHALRLSAVLKRVDPHTLVVPGASIDAFYRLRYTAFLLRNERREQHHPASLGSTLKQLSRDFDRLAAEVAATYPVTAPPVGRLSRGLTSLAVRLLPAADRERFREDFLAEIWEIAEAGSKRAQARHALRVLVRAPLLRRELRTPAERIRSW</sequence>
<dbReference type="Proteomes" id="UP001205185">
    <property type="component" value="Unassembled WGS sequence"/>
</dbReference>
<evidence type="ECO:0000313" key="2">
    <source>
        <dbReference type="Proteomes" id="UP001205185"/>
    </source>
</evidence>
<reference evidence="1 2" key="1">
    <citation type="submission" date="2022-06" db="EMBL/GenBank/DDBJ databases">
        <title>Genomic Encyclopedia of Archaeal and Bacterial Type Strains, Phase II (KMG-II): from individual species to whole genera.</title>
        <authorList>
            <person name="Goeker M."/>
        </authorList>
    </citation>
    <scope>NUCLEOTIDE SEQUENCE [LARGE SCALE GENOMIC DNA]</scope>
    <source>
        <strain evidence="1 2">DSM 44255</strain>
    </source>
</reference>
<name>A0ABT1IHD2_9PSEU</name>
<proteinExistence type="predicted"/>
<evidence type="ECO:0000313" key="1">
    <source>
        <dbReference type="EMBL" id="MCP2272051.1"/>
    </source>
</evidence>
<protein>
    <submittedName>
        <fullName evidence="1">Uncharacterized protein</fullName>
    </submittedName>
</protein>
<dbReference type="EMBL" id="JAMTCO010000011">
    <property type="protein sequence ID" value="MCP2272051.1"/>
    <property type="molecule type" value="Genomic_DNA"/>
</dbReference>
<comment type="caution">
    <text evidence="1">The sequence shown here is derived from an EMBL/GenBank/DDBJ whole genome shotgun (WGS) entry which is preliminary data.</text>
</comment>
<gene>
    <name evidence="1" type="ORF">LV75_004570</name>
</gene>
<keyword evidence="2" id="KW-1185">Reference proteome</keyword>
<dbReference type="RefSeq" id="WP_253888999.1">
    <property type="nucleotide sequence ID" value="NZ_BAAAVB010000015.1"/>
</dbReference>
<accession>A0ABT1IHD2</accession>